<comment type="similarity">
    <text evidence="5">Belongs to the SAT4 family.</text>
</comment>
<evidence type="ECO:0000313" key="10">
    <source>
        <dbReference type="Proteomes" id="UP000308549"/>
    </source>
</evidence>
<feature type="region of interest" description="Disordered" evidence="6">
    <location>
        <begin position="273"/>
        <end position="293"/>
    </location>
</feature>
<feature type="transmembrane region" description="Helical" evidence="7">
    <location>
        <begin position="208"/>
        <end position="228"/>
    </location>
</feature>
<dbReference type="PANTHER" id="PTHR33048">
    <property type="entry name" value="PTH11-LIKE INTEGRAL MEMBRANE PROTEIN (AFU_ORTHOLOGUE AFUA_5G11245)"/>
    <property type="match status" value="1"/>
</dbReference>
<dbReference type="AlphaFoldDB" id="A0A4U0UDE0"/>
<evidence type="ECO:0000256" key="7">
    <source>
        <dbReference type="SAM" id="Phobius"/>
    </source>
</evidence>
<feature type="transmembrane region" description="Helical" evidence="7">
    <location>
        <begin position="240"/>
        <end position="262"/>
    </location>
</feature>
<keyword evidence="10" id="KW-1185">Reference proteome</keyword>
<comment type="subcellular location">
    <subcellularLocation>
        <location evidence="1">Membrane</location>
        <topology evidence="1">Multi-pass membrane protein</topology>
    </subcellularLocation>
</comment>
<keyword evidence="2 7" id="KW-0812">Transmembrane</keyword>
<protein>
    <recommendedName>
        <fullName evidence="8">Rhodopsin domain-containing protein</fullName>
    </recommendedName>
</protein>
<evidence type="ECO:0000259" key="8">
    <source>
        <dbReference type="Pfam" id="PF20684"/>
    </source>
</evidence>
<dbReference type="EMBL" id="NAJL01000004">
    <property type="protein sequence ID" value="TKA32792.1"/>
    <property type="molecule type" value="Genomic_DNA"/>
</dbReference>
<comment type="caution">
    <text evidence="9">The sequence shown here is derived from an EMBL/GenBank/DDBJ whole genome shotgun (WGS) entry which is preliminary data.</text>
</comment>
<feature type="transmembrane region" description="Helical" evidence="7">
    <location>
        <begin position="9"/>
        <end position="29"/>
    </location>
</feature>
<evidence type="ECO:0000256" key="4">
    <source>
        <dbReference type="ARBA" id="ARBA00023136"/>
    </source>
</evidence>
<feature type="domain" description="Rhodopsin" evidence="8">
    <location>
        <begin position="22"/>
        <end position="263"/>
    </location>
</feature>
<dbReference type="Proteomes" id="UP000308549">
    <property type="component" value="Unassembled WGS sequence"/>
</dbReference>
<feature type="transmembrane region" description="Helical" evidence="7">
    <location>
        <begin position="41"/>
        <end position="60"/>
    </location>
</feature>
<proteinExistence type="inferred from homology"/>
<reference evidence="9 10" key="1">
    <citation type="submission" date="2017-03" db="EMBL/GenBank/DDBJ databases">
        <title>Genomes of endolithic fungi from Antarctica.</title>
        <authorList>
            <person name="Coleine C."/>
            <person name="Masonjones S."/>
            <person name="Stajich J.E."/>
        </authorList>
    </citation>
    <scope>NUCLEOTIDE SEQUENCE [LARGE SCALE GENOMIC DNA]</scope>
    <source>
        <strain evidence="9 10">CCFEE 6315</strain>
    </source>
</reference>
<keyword evidence="3 7" id="KW-1133">Transmembrane helix</keyword>
<evidence type="ECO:0000256" key="3">
    <source>
        <dbReference type="ARBA" id="ARBA00022989"/>
    </source>
</evidence>
<feature type="region of interest" description="Disordered" evidence="6">
    <location>
        <begin position="386"/>
        <end position="414"/>
    </location>
</feature>
<feature type="transmembrane region" description="Helical" evidence="7">
    <location>
        <begin position="125"/>
        <end position="148"/>
    </location>
</feature>
<dbReference type="GO" id="GO:0016020">
    <property type="term" value="C:membrane"/>
    <property type="evidence" value="ECO:0007669"/>
    <property type="project" value="UniProtKB-SubCell"/>
</dbReference>
<dbReference type="InterPro" id="IPR049326">
    <property type="entry name" value="Rhodopsin_dom_fungi"/>
</dbReference>
<evidence type="ECO:0000256" key="2">
    <source>
        <dbReference type="ARBA" id="ARBA00022692"/>
    </source>
</evidence>
<feature type="transmembrane region" description="Helical" evidence="7">
    <location>
        <begin position="177"/>
        <end position="196"/>
    </location>
</feature>
<dbReference type="InterPro" id="IPR052337">
    <property type="entry name" value="SAT4-like"/>
</dbReference>
<evidence type="ECO:0000256" key="1">
    <source>
        <dbReference type="ARBA" id="ARBA00004141"/>
    </source>
</evidence>
<organism evidence="9 10">
    <name type="scientific">Salinomyces thailandicus</name>
    <dbReference type="NCBI Taxonomy" id="706561"/>
    <lineage>
        <taxon>Eukaryota</taxon>
        <taxon>Fungi</taxon>
        <taxon>Dikarya</taxon>
        <taxon>Ascomycota</taxon>
        <taxon>Pezizomycotina</taxon>
        <taxon>Dothideomycetes</taxon>
        <taxon>Dothideomycetidae</taxon>
        <taxon>Mycosphaerellales</taxon>
        <taxon>Teratosphaeriaceae</taxon>
        <taxon>Salinomyces</taxon>
    </lineage>
</organism>
<keyword evidence="4 7" id="KW-0472">Membrane</keyword>
<dbReference type="OrthoDB" id="3903189at2759"/>
<accession>A0A4U0UDE0</accession>
<evidence type="ECO:0000256" key="6">
    <source>
        <dbReference type="SAM" id="MobiDB-lite"/>
    </source>
</evidence>
<feature type="compositionally biased region" description="Polar residues" evidence="6">
    <location>
        <begin position="395"/>
        <end position="414"/>
    </location>
</feature>
<evidence type="ECO:0000313" key="9">
    <source>
        <dbReference type="EMBL" id="TKA32792.1"/>
    </source>
</evidence>
<evidence type="ECO:0000256" key="5">
    <source>
        <dbReference type="ARBA" id="ARBA00038359"/>
    </source>
</evidence>
<dbReference type="Pfam" id="PF20684">
    <property type="entry name" value="Fung_rhodopsin"/>
    <property type="match status" value="1"/>
</dbReference>
<gene>
    <name evidence="9" type="ORF">B0A50_01017</name>
</gene>
<dbReference type="PANTHER" id="PTHR33048:SF47">
    <property type="entry name" value="INTEGRAL MEMBRANE PROTEIN-RELATED"/>
    <property type="match status" value="1"/>
</dbReference>
<sequence>MVALVVESWIWYAVVIMVAVSRFISRYMTLGTWKRFQVDDYAMIVVLCFYTTLIATINVVRHTSSNLLPPGNDIDHLSQQEIDERTFGSKLILAVEQCQIATTWGAKTCLLIMYLRLTTLRREHIFIWCLIGYVAFGFSFMEIFYFGVWCRPFSNYWQVPTPDIQCNAATNHLITNAVFNLSSDCIMLAIGLPMFLRMQLPWKKKLPLIGIFSLGIFVVLAAVLNKMYSFTEPFGSLWTYWYVREASTALLVANLPFVWAFWRRLTGHKTVTGISGKGSRAPPEMLSRNGRSAKGRSDGVLPWDAYADIADEDLEMHEGPIKSAGLTLGDMLREDNRCTVTDQEEISPVTHPSLFFGKRCEGGPSKVPRAVVGQRSEQEIIRHNSGVDEAKAANTPGSSVFPSLNSEKSAGSFL</sequence>
<name>A0A4U0UDE0_9PEZI</name>